<feature type="region of interest" description="Disordered" evidence="1">
    <location>
        <begin position="1"/>
        <end position="22"/>
    </location>
</feature>
<dbReference type="PATRIC" id="fig|1324261.3.peg.41"/>
<dbReference type="Proteomes" id="UP000025947">
    <property type="component" value="Unassembled WGS sequence"/>
</dbReference>
<evidence type="ECO:0000259" key="2">
    <source>
        <dbReference type="Pfam" id="PF21006"/>
    </source>
</evidence>
<accession>A0A051UJS8</accession>
<dbReference type="Pfam" id="PF21006">
    <property type="entry name" value="NHase_beta_N"/>
    <property type="match status" value="1"/>
</dbReference>
<dbReference type="RefSeq" id="WP_044482903.1">
    <property type="nucleotide sequence ID" value="NZ_KK328284.1"/>
</dbReference>
<gene>
    <name evidence="3" type="ORF">K875_00040</name>
</gene>
<sequence>MTEQSRLDADLNGPISPPRDNGEIVFGAPWERRVFGLTMALCRSDACEWKAFRQHLIRRIADDEARPYWRSWAAALEDILFDTATLQPADIDARHRRLLQRPPGHDHRH</sequence>
<protein>
    <recommendedName>
        <fullName evidence="2">Nitrile hydratase beta subunit-like N-terminal domain-containing protein</fullName>
    </recommendedName>
</protein>
<evidence type="ECO:0000256" key="1">
    <source>
        <dbReference type="SAM" id="MobiDB-lite"/>
    </source>
</evidence>
<evidence type="ECO:0000313" key="4">
    <source>
        <dbReference type="Proteomes" id="UP000025947"/>
    </source>
</evidence>
<dbReference type="HOGENOM" id="CLU_148668_0_0_11"/>
<reference evidence="3 4" key="1">
    <citation type="submission" date="2014-04" db="EMBL/GenBank/DDBJ databases">
        <title>The Genome Sequence of Mycobacterium tuberculosis TKK-01-0051.</title>
        <authorList>
            <consortium name="The Broad Institute Genomics Platform"/>
            <consortium name="The Broad Institute Genome Sequencing Center for Infectious Disease"/>
            <person name="Earl A.M."/>
            <person name="Cohen K."/>
            <person name="Pym A."/>
            <person name="Bishai W."/>
            <person name="Maharaj K."/>
            <person name="Desjardins C."/>
            <person name="Abeel T."/>
            <person name="Young S."/>
            <person name="Zeng Q."/>
            <person name="Gargeya S."/>
            <person name="Abouelleil A."/>
            <person name="Alvarado L."/>
            <person name="Chapman S.B."/>
            <person name="Gainer-Dewar J."/>
            <person name="Goldberg J."/>
            <person name="Griggs A."/>
            <person name="Gujja S."/>
            <person name="Hansen M."/>
            <person name="Howarth C."/>
            <person name="Imamovic A."/>
            <person name="Larimer J."/>
            <person name="Murphy C."/>
            <person name="Naylor J."/>
            <person name="Pearson M."/>
            <person name="Poon T.W."/>
            <person name="Priest M."/>
            <person name="Roberts A."/>
            <person name="Saif S."/>
            <person name="Shea T."/>
            <person name="Sykes S."/>
            <person name="Wortman J."/>
            <person name="Nusbaum C."/>
            <person name="Birren B."/>
        </authorList>
    </citation>
    <scope>NUCLEOTIDE SEQUENCE [LARGE SCALE GENOMIC DNA]</scope>
    <source>
        <strain evidence="3 4">TKK-01-0051</strain>
    </source>
</reference>
<keyword evidence="4" id="KW-1185">Reference proteome</keyword>
<name>A0A051UJS8_9MYCO</name>
<dbReference type="InterPro" id="IPR042262">
    <property type="entry name" value="CN_hydtase_beta_C"/>
</dbReference>
<dbReference type="InterPro" id="IPR049054">
    <property type="entry name" value="CN_hydtase_beta-like_N"/>
</dbReference>
<dbReference type="EMBL" id="JLXW01000001">
    <property type="protein sequence ID" value="KBZ69325.1"/>
    <property type="molecule type" value="Genomic_DNA"/>
</dbReference>
<dbReference type="AlphaFoldDB" id="A0A051UJS8"/>
<dbReference type="InterPro" id="IPR008990">
    <property type="entry name" value="Elect_transpt_acc-like_dom_sf"/>
</dbReference>
<feature type="domain" description="Nitrile hydratase beta subunit-like N-terminal" evidence="2">
    <location>
        <begin position="13"/>
        <end position="102"/>
    </location>
</feature>
<dbReference type="Gene3D" id="1.10.472.20">
    <property type="entry name" value="Nitrile hydratase, beta subunit"/>
    <property type="match status" value="1"/>
</dbReference>
<comment type="caution">
    <text evidence="3">The sequence shown here is derived from an EMBL/GenBank/DDBJ whole genome shotgun (WGS) entry which is preliminary data.</text>
</comment>
<dbReference type="SUPFAM" id="SSF50090">
    <property type="entry name" value="Electron transport accessory proteins"/>
    <property type="match status" value="1"/>
</dbReference>
<organism evidence="3 4">
    <name type="scientific">Mycobacterium [tuberculosis] TKK-01-0051</name>
    <dbReference type="NCBI Taxonomy" id="1324261"/>
    <lineage>
        <taxon>Bacteria</taxon>
        <taxon>Bacillati</taxon>
        <taxon>Actinomycetota</taxon>
        <taxon>Actinomycetes</taxon>
        <taxon>Mycobacteriales</taxon>
        <taxon>Mycobacteriaceae</taxon>
        <taxon>Mycobacterium</taxon>
        <taxon>Mycobacterium avium complex (MAC)</taxon>
    </lineage>
</organism>
<evidence type="ECO:0000313" key="3">
    <source>
        <dbReference type="EMBL" id="KBZ69325.1"/>
    </source>
</evidence>
<proteinExistence type="predicted"/>